<dbReference type="InterPro" id="IPR023087">
    <property type="entry name" value="Flg_Motor_Flig_C"/>
</dbReference>
<dbReference type="AlphaFoldDB" id="A0A1W6P1B2"/>
<evidence type="ECO:0000256" key="1">
    <source>
        <dbReference type="ARBA" id="ARBA00004117"/>
    </source>
</evidence>
<dbReference type="InterPro" id="IPR032779">
    <property type="entry name" value="FliG_M"/>
</dbReference>
<dbReference type="PANTHER" id="PTHR30534">
    <property type="entry name" value="FLAGELLAR MOTOR SWITCH PROTEIN FLIG"/>
    <property type="match status" value="1"/>
</dbReference>
<evidence type="ECO:0000259" key="12">
    <source>
        <dbReference type="Pfam" id="PF14841"/>
    </source>
</evidence>
<dbReference type="SUPFAM" id="SSF48029">
    <property type="entry name" value="FliG"/>
    <property type="match status" value="2"/>
</dbReference>
<reference evidence="14 15" key="1">
    <citation type="submission" date="2017-02" db="EMBL/GenBank/DDBJ databases">
        <title>Ketogulonicigenium robustum SPU B003 Genome sequencing and assembly.</title>
        <authorList>
            <person name="Li Y."/>
            <person name="Liu L."/>
            <person name="Wang C."/>
            <person name="Zhang M."/>
            <person name="Zhang T."/>
            <person name="Zhang Y."/>
        </authorList>
    </citation>
    <scope>NUCLEOTIDE SEQUENCE [LARGE SCALE GENOMIC DNA]</scope>
    <source>
        <strain evidence="14 15">SPU_B003</strain>
    </source>
</reference>
<dbReference type="EMBL" id="CP019937">
    <property type="protein sequence ID" value="ARO15203.1"/>
    <property type="molecule type" value="Genomic_DNA"/>
</dbReference>
<evidence type="ECO:0000256" key="10">
    <source>
        <dbReference type="ARBA" id="ARBA00025598"/>
    </source>
</evidence>
<dbReference type="STRING" id="92947.BVG79_01861"/>
<comment type="function">
    <text evidence="10">FliG is one of three proteins (FliG, FliN, FliM) that forms the rotor-mounted switch complex (C ring), located at the base of the basal body. This complex interacts with the CheY and CheZ chemotaxis proteins, in addition to contacting components of the motor that determine the direction of flagellar rotation.</text>
</comment>
<dbReference type="OrthoDB" id="7616820at2"/>
<dbReference type="Pfam" id="PF14842">
    <property type="entry name" value="FliG_N"/>
    <property type="match status" value="1"/>
</dbReference>
<evidence type="ECO:0000259" key="11">
    <source>
        <dbReference type="Pfam" id="PF01706"/>
    </source>
</evidence>
<comment type="similarity">
    <text evidence="3">Belongs to the FliG family.</text>
</comment>
<dbReference type="PANTHER" id="PTHR30534:SF0">
    <property type="entry name" value="FLAGELLAR MOTOR SWITCH PROTEIN FLIG"/>
    <property type="match status" value="1"/>
</dbReference>
<dbReference type="Gene3D" id="1.10.220.30">
    <property type="match status" value="3"/>
</dbReference>
<dbReference type="GO" id="GO:0009425">
    <property type="term" value="C:bacterial-type flagellum basal body"/>
    <property type="evidence" value="ECO:0007669"/>
    <property type="project" value="UniProtKB-SubCell"/>
</dbReference>
<evidence type="ECO:0000256" key="5">
    <source>
        <dbReference type="ARBA" id="ARBA00022475"/>
    </source>
</evidence>
<feature type="domain" description="Flagellar motor switch protein FliG middle" evidence="12">
    <location>
        <begin position="130"/>
        <end position="195"/>
    </location>
</feature>
<evidence type="ECO:0000256" key="3">
    <source>
        <dbReference type="ARBA" id="ARBA00010299"/>
    </source>
</evidence>
<dbReference type="PRINTS" id="PR00954">
    <property type="entry name" value="FLGMOTORFLIG"/>
</dbReference>
<evidence type="ECO:0000313" key="15">
    <source>
        <dbReference type="Proteomes" id="UP000242447"/>
    </source>
</evidence>
<evidence type="ECO:0000256" key="9">
    <source>
        <dbReference type="ARBA" id="ARBA00023143"/>
    </source>
</evidence>
<proteinExistence type="inferred from homology"/>
<keyword evidence="7" id="KW-0283">Flagellar rotation</keyword>
<keyword evidence="9" id="KW-0975">Bacterial flagellum</keyword>
<accession>A0A1W6P1B2</accession>
<dbReference type="InterPro" id="IPR028263">
    <property type="entry name" value="FliG_N"/>
</dbReference>
<evidence type="ECO:0000256" key="6">
    <source>
        <dbReference type="ARBA" id="ARBA00022500"/>
    </source>
</evidence>
<evidence type="ECO:0000256" key="4">
    <source>
        <dbReference type="ARBA" id="ARBA00021870"/>
    </source>
</evidence>
<dbReference type="Pfam" id="PF01706">
    <property type="entry name" value="FliG_C"/>
    <property type="match status" value="1"/>
</dbReference>
<comment type="subcellular location">
    <subcellularLocation>
        <location evidence="1">Bacterial flagellum basal body</location>
    </subcellularLocation>
    <subcellularLocation>
        <location evidence="2">Cell membrane</location>
        <topology evidence="2">Peripheral membrane protein</topology>
        <orientation evidence="2">Cytoplasmic side</orientation>
    </subcellularLocation>
</comment>
<dbReference type="InterPro" id="IPR011002">
    <property type="entry name" value="FliG_a-hlx"/>
</dbReference>
<protein>
    <recommendedName>
        <fullName evidence="4">Flagellar motor switch protein FliG</fullName>
    </recommendedName>
</protein>
<dbReference type="KEGG" id="kro:BVG79_01861"/>
<feature type="domain" description="Flagellar motor switch protein FliG C-terminal" evidence="11">
    <location>
        <begin position="230"/>
        <end position="342"/>
    </location>
</feature>
<dbReference type="GO" id="GO:0006935">
    <property type="term" value="P:chemotaxis"/>
    <property type="evidence" value="ECO:0007669"/>
    <property type="project" value="UniProtKB-KW"/>
</dbReference>
<evidence type="ECO:0000256" key="2">
    <source>
        <dbReference type="ARBA" id="ARBA00004413"/>
    </source>
</evidence>
<keyword evidence="6" id="KW-0145">Chemotaxis</keyword>
<dbReference type="InterPro" id="IPR000090">
    <property type="entry name" value="Flg_Motor_Flig"/>
</dbReference>
<dbReference type="GO" id="GO:0005886">
    <property type="term" value="C:plasma membrane"/>
    <property type="evidence" value="ECO:0007669"/>
    <property type="project" value="UniProtKB-SubCell"/>
</dbReference>
<keyword evidence="8" id="KW-0472">Membrane</keyword>
<organism evidence="14 15">
    <name type="scientific">Ketogulonicigenium robustum</name>
    <dbReference type="NCBI Taxonomy" id="92947"/>
    <lineage>
        <taxon>Bacteria</taxon>
        <taxon>Pseudomonadati</taxon>
        <taxon>Pseudomonadota</taxon>
        <taxon>Alphaproteobacteria</taxon>
        <taxon>Rhodobacterales</taxon>
        <taxon>Roseobacteraceae</taxon>
        <taxon>Ketogulonicigenium</taxon>
    </lineage>
</organism>
<name>A0A1W6P1B2_9RHOB</name>
<evidence type="ECO:0000313" key="14">
    <source>
        <dbReference type="EMBL" id="ARO15203.1"/>
    </source>
</evidence>
<dbReference type="Pfam" id="PF14841">
    <property type="entry name" value="FliG_M"/>
    <property type="match status" value="1"/>
</dbReference>
<dbReference type="GO" id="GO:0071973">
    <property type="term" value="P:bacterial-type flagellum-dependent cell motility"/>
    <property type="evidence" value="ECO:0007669"/>
    <property type="project" value="InterPro"/>
</dbReference>
<dbReference type="Proteomes" id="UP000242447">
    <property type="component" value="Chromosome"/>
</dbReference>
<keyword evidence="5" id="KW-1003">Cell membrane</keyword>
<evidence type="ECO:0000256" key="8">
    <source>
        <dbReference type="ARBA" id="ARBA00023136"/>
    </source>
</evidence>
<feature type="domain" description="Flagellar motor switch protein FliG N-terminal" evidence="13">
    <location>
        <begin position="19"/>
        <end position="120"/>
    </location>
</feature>
<keyword evidence="15" id="KW-1185">Reference proteome</keyword>
<dbReference type="GO" id="GO:0003774">
    <property type="term" value="F:cytoskeletal motor activity"/>
    <property type="evidence" value="ECO:0007669"/>
    <property type="project" value="InterPro"/>
</dbReference>
<gene>
    <name evidence="14" type="primary">fliG</name>
    <name evidence="14" type="ORF">BVG79_01861</name>
</gene>
<evidence type="ECO:0000259" key="13">
    <source>
        <dbReference type="Pfam" id="PF14842"/>
    </source>
</evidence>
<evidence type="ECO:0000256" key="7">
    <source>
        <dbReference type="ARBA" id="ARBA00022779"/>
    </source>
</evidence>
<sequence>MDESVPIRCPAVQHIDHYSRASKAAIVVQALLREGQTPPLARLPEDVQVRLTHEISNLRLVDRATVNAVVSEFIDELEGLGLAAPTDMEGTLAAVAQHLSPGAAARLRSEAAARVGSDPWAQIRTMKSDELAAPLTRESIEIAAVILSRLPVNRAAEALSLIPGDRARRVALAFSRANHVSPLALHRIGQAIVRDYCAVEAPAFDRPPDQRVGAILNASTQRTRDSVLKGLGEDDPAFADQVRKAIFTYAHIPARLHPTDVPKILRKIDPPDLALVIAAADADTPEAQTTAYLLANIPQRLADSLREEAAALDAPRKSEVEKAMGIIVSTLREAADQGEISLMRKGDEDEDA</sequence>